<evidence type="ECO:0000256" key="6">
    <source>
        <dbReference type="ARBA" id="ARBA00023136"/>
    </source>
</evidence>
<keyword evidence="3" id="KW-1003">Cell membrane</keyword>
<dbReference type="Proteomes" id="UP000607645">
    <property type="component" value="Unassembled WGS sequence"/>
</dbReference>
<dbReference type="CDD" id="cd06261">
    <property type="entry name" value="TM_PBP2"/>
    <property type="match status" value="1"/>
</dbReference>
<feature type="transmembrane region" description="Helical" evidence="7">
    <location>
        <begin position="194"/>
        <end position="213"/>
    </location>
</feature>
<evidence type="ECO:0000259" key="8">
    <source>
        <dbReference type="PROSITE" id="PS50928"/>
    </source>
</evidence>
<comment type="similarity">
    <text evidence="7">Belongs to the binding-protein-dependent transport system permease family.</text>
</comment>
<dbReference type="Pfam" id="PF00528">
    <property type="entry name" value="BPD_transp_1"/>
    <property type="match status" value="1"/>
</dbReference>
<evidence type="ECO:0000313" key="9">
    <source>
        <dbReference type="EMBL" id="MBC5738475.1"/>
    </source>
</evidence>
<dbReference type="RefSeq" id="WP_155146755.1">
    <property type="nucleotide sequence ID" value="NZ_JACOPQ010000016.1"/>
</dbReference>
<keyword evidence="4 7" id="KW-0812">Transmembrane</keyword>
<dbReference type="AlphaFoldDB" id="A0A8J6JPD4"/>
<evidence type="ECO:0000256" key="4">
    <source>
        <dbReference type="ARBA" id="ARBA00022692"/>
    </source>
</evidence>
<dbReference type="Gene3D" id="1.10.3720.10">
    <property type="entry name" value="MetI-like"/>
    <property type="match status" value="1"/>
</dbReference>
<feature type="transmembrane region" description="Helical" evidence="7">
    <location>
        <begin position="250"/>
        <end position="273"/>
    </location>
</feature>
<accession>A0A8J6JPD4</accession>
<feature type="transmembrane region" description="Helical" evidence="7">
    <location>
        <begin position="103"/>
        <end position="124"/>
    </location>
</feature>
<dbReference type="EMBL" id="JACOPQ010000016">
    <property type="protein sequence ID" value="MBC5738475.1"/>
    <property type="molecule type" value="Genomic_DNA"/>
</dbReference>
<evidence type="ECO:0000256" key="1">
    <source>
        <dbReference type="ARBA" id="ARBA00004651"/>
    </source>
</evidence>
<sequence>MERAIKRWSPIFFLPTLLAFIIGFIVPFGQGIYLSFCRFTTVDNAQWAGLSNYQRALTDPNFGHAFWFTVAFAVVSIILINVIAFGIALLLTRKLRGTNIFRTVFFMPNLIGGIVLGYIWNILINALLSAVGEPLLKLNSTAGFWGLIILMCWQQIGYMMIIYIAGLQNIPGELIEAAQIDGATSWTTLLRVKLPMVMPSITICLFLTLTNGFKLFDQNLALTGGDPAKSTEMLALNIYNTFYGRTGPQWMGIGQAKAVIFCLLVVAISMIQLRATRSREVQQ</sequence>
<keyword evidence="5 7" id="KW-1133">Transmembrane helix</keyword>
<keyword evidence="6 7" id="KW-0472">Membrane</keyword>
<name>A0A8J6JPD4_9FIRM</name>
<evidence type="ECO:0000256" key="5">
    <source>
        <dbReference type="ARBA" id="ARBA00022989"/>
    </source>
</evidence>
<dbReference type="PANTHER" id="PTHR30193:SF37">
    <property type="entry name" value="INNER MEMBRANE ABC TRANSPORTER PERMEASE PROTEIN YCJO"/>
    <property type="match status" value="1"/>
</dbReference>
<feature type="transmembrane region" description="Helical" evidence="7">
    <location>
        <begin position="144"/>
        <end position="165"/>
    </location>
</feature>
<proteinExistence type="inferred from homology"/>
<protein>
    <submittedName>
        <fullName evidence="9">Sugar ABC transporter permease</fullName>
    </submittedName>
</protein>
<feature type="domain" description="ABC transmembrane type-1" evidence="8">
    <location>
        <begin position="66"/>
        <end position="272"/>
    </location>
</feature>
<dbReference type="GO" id="GO:0055085">
    <property type="term" value="P:transmembrane transport"/>
    <property type="evidence" value="ECO:0007669"/>
    <property type="project" value="InterPro"/>
</dbReference>
<dbReference type="PROSITE" id="PS50928">
    <property type="entry name" value="ABC_TM1"/>
    <property type="match status" value="1"/>
</dbReference>
<dbReference type="GO" id="GO:0005886">
    <property type="term" value="C:plasma membrane"/>
    <property type="evidence" value="ECO:0007669"/>
    <property type="project" value="UniProtKB-SubCell"/>
</dbReference>
<dbReference type="InterPro" id="IPR051393">
    <property type="entry name" value="ABC_transporter_permease"/>
</dbReference>
<keyword evidence="2 7" id="KW-0813">Transport</keyword>
<evidence type="ECO:0000256" key="2">
    <source>
        <dbReference type="ARBA" id="ARBA00022448"/>
    </source>
</evidence>
<gene>
    <name evidence="9" type="ORF">H8S62_15795</name>
</gene>
<evidence type="ECO:0000256" key="7">
    <source>
        <dbReference type="RuleBase" id="RU363032"/>
    </source>
</evidence>
<dbReference type="SUPFAM" id="SSF161098">
    <property type="entry name" value="MetI-like"/>
    <property type="match status" value="1"/>
</dbReference>
<evidence type="ECO:0000313" key="10">
    <source>
        <dbReference type="Proteomes" id="UP000607645"/>
    </source>
</evidence>
<evidence type="ECO:0000256" key="3">
    <source>
        <dbReference type="ARBA" id="ARBA00022475"/>
    </source>
</evidence>
<feature type="transmembrane region" description="Helical" evidence="7">
    <location>
        <begin position="12"/>
        <end position="33"/>
    </location>
</feature>
<reference evidence="9" key="1">
    <citation type="submission" date="2020-08" db="EMBL/GenBank/DDBJ databases">
        <title>Genome public.</title>
        <authorList>
            <person name="Liu C."/>
            <person name="Sun Q."/>
        </authorList>
    </citation>
    <scope>NUCLEOTIDE SEQUENCE</scope>
    <source>
        <strain evidence="9">NSJ-52</strain>
    </source>
</reference>
<comment type="subcellular location">
    <subcellularLocation>
        <location evidence="1 7">Cell membrane</location>
        <topology evidence="1 7">Multi-pass membrane protein</topology>
    </subcellularLocation>
</comment>
<dbReference type="InterPro" id="IPR035906">
    <property type="entry name" value="MetI-like_sf"/>
</dbReference>
<feature type="transmembrane region" description="Helical" evidence="7">
    <location>
        <begin position="65"/>
        <end position="91"/>
    </location>
</feature>
<comment type="caution">
    <text evidence="9">The sequence shown here is derived from an EMBL/GenBank/DDBJ whole genome shotgun (WGS) entry which is preliminary data.</text>
</comment>
<dbReference type="PANTHER" id="PTHR30193">
    <property type="entry name" value="ABC TRANSPORTER PERMEASE PROTEIN"/>
    <property type="match status" value="1"/>
</dbReference>
<dbReference type="InterPro" id="IPR000515">
    <property type="entry name" value="MetI-like"/>
</dbReference>
<organism evidence="9 10">
    <name type="scientific">Lawsonibacter faecis</name>
    <dbReference type="NCBI Taxonomy" id="2763052"/>
    <lineage>
        <taxon>Bacteria</taxon>
        <taxon>Bacillati</taxon>
        <taxon>Bacillota</taxon>
        <taxon>Clostridia</taxon>
        <taxon>Eubacteriales</taxon>
        <taxon>Oscillospiraceae</taxon>
        <taxon>Lawsonibacter</taxon>
    </lineage>
</organism>
<keyword evidence="10" id="KW-1185">Reference proteome</keyword>